<dbReference type="KEGG" id="vg:40095074"/>
<proteinExistence type="predicted"/>
<sequence>MLVDANSDFYMEMFLEFEDVRQKFKAFITDEKLPLHVRVEAFMNQPEGMLPSGQTESSFPKEIDSVICKILGKDPEEDEISMYDDFYIDRYAKVSYSDVLYRMVDTILEDDEELASKQDLETAKLIEMHPLLSELAEAILAEGDAGFTYDW</sequence>
<dbReference type="EMBL" id="KY883654">
    <property type="protein sequence ID" value="ASV43500.1"/>
    <property type="molecule type" value="Genomic_DNA"/>
</dbReference>
<reference evidence="1 2" key="1">
    <citation type="journal article" date="2017" name="Sci. Rep.">
        <title>Analysis of the CRISPR-Cas system in bacteriophages active on epidemic strains of Vibrio cholerae in Bangladesh.</title>
        <authorList>
            <person name="Naser I.B."/>
            <person name="Hoque M.M."/>
            <person name="Nahid M.A."/>
            <person name="Tareq T.M."/>
            <person name="Rocky M.K."/>
            <person name="Faruque S.M."/>
        </authorList>
    </citation>
    <scope>NUCLEOTIDE SEQUENCE [LARGE SCALE GENOMIC DNA]</scope>
</reference>
<dbReference type="Proteomes" id="UP000241249">
    <property type="component" value="Segment"/>
</dbReference>
<keyword evidence="2" id="KW-1185">Reference proteome</keyword>
<evidence type="ECO:0000313" key="2">
    <source>
        <dbReference type="Proteomes" id="UP000241249"/>
    </source>
</evidence>
<accession>A0A2D0YLZ4</accession>
<name>A0A2D0YLZ4_9CAUD</name>
<evidence type="ECO:0000313" key="1">
    <source>
        <dbReference type="EMBL" id="ASV43500.1"/>
    </source>
</evidence>
<protein>
    <submittedName>
        <fullName evidence="1">Uncharacterized protein</fullName>
    </submittedName>
</protein>
<dbReference type="GeneID" id="40095074"/>
<organism evidence="1 2">
    <name type="scientific">Vibrio phage JSF10</name>
    <dbReference type="NCBI Taxonomy" id="1983593"/>
    <lineage>
        <taxon>Viruses</taxon>
        <taxon>Duplodnaviria</taxon>
        <taxon>Heunggongvirae</taxon>
        <taxon>Uroviricota</taxon>
        <taxon>Caudoviricetes</taxon>
        <taxon>Demerecviridae</taxon>
        <taxon>Ermolyevavirinae</taxon>
        <taxon>Jesfedecavirus</taxon>
        <taxon>Jesfedecavirus JSF10</taxon>
    </lineage>
</organism>
<dbReference type="InterPro" id="IPR054285">
    <property type="entry name" value="DUF7020"/>
</dbReference>
<dbReference type="OrthoDB" id="31257at10239"/>
<dbReference type="RefSeq" id="YP_009618527.1">
    <property type="nucleotide sequence ID" value="NC_042074.1"/>
</dbReference>
<dbReference type="Pfam" id="PF22885">
    <property type="entry name" value="DUF7020"/>
    <property type="match status" value="1"/>
</dbReference>